<dbReference type="SMART" id="SM00490">
    <property type="entry name" value="HELICc"/>
    <property type="match status" value="1"/>
</dbReference>
<feature type="domain" description="Helicase ATP-binding" evidence="5">
    <location>
        <begin position="311"/>
        <end position="504"/>
    </location>
</feature>
<dbReference type="AlphaFoldDB" id="A0A099P481"/>
<dbReference type="InterPro" id="IPR036388">
    <property type="entry name" value="WH-like_DNA-bd_sf"/>
</dbReference>
<dbReference type="InterPro" id="IPR027417">
    <property type="entry name" value="P-loop_NTPase"/>
</dbReference>
<gene>
    <name evidence="7" type="ORF">JL09_g1713</name>
</gene>
<feature type="domain" description="Helicase C-terminal" evidence="6">
    <location>
        <begin position="540"/>
        <end position="750"/>
    </location>
</feature>
<evidence type="ECO:0000256" key="1">
    <source>
        <dbReference type="ARBA" id="ARBA00022741"/>
    </source>
</evidence>
<dbReference type="CDD" id="cd18795">
    <property type="entry name" value="SF2_C_Ski2"/>
    <property type="match status" value="1"/>
</dbReference>
<name>A0A099P481_PICKU</name>
<dbReference type="CDD" id="cd18020">
    <property type="entry name" value="DEXHc_ASCC3_1"/>
    <property type="match status" value="1"/>
</dbReference>
<dbReference type="GO" id="GO:0005524">
    <property type="term" value="F:ATP binding"/>
    <property type="evidence" value="ECO:0007669"/>
    <property type="project" value="UniProtKB-KW"/>
</dbReference>
<dbReference type="SUPFAM" id="SSF52540">
    <property type="entry name" value="P-loop containing nucleoside triphosphate hydrolases"/>
    <property type="match status" value="2"/>
</dbReference>
<dbReference type="InterPro" id="IPR057842">
    <property type="entry name" value="WH_MER3"/>
</dbReference>
<evidence type="ECO:0000256" key="3">
    <source>
        <dbReference type="ARBA" id="ARBA00022806"/>
    </source>
</evidence>
<dbReference type="FunFam" id="3.40.50.300:FF:000102">
    <property type="entry name" value="RNA helicase, activating signal cointegrator 1"/>
    <property type="match status" value="1"/>
</dbReference>
<dbReference type="Proteomes" id="UP000029867">
    <property type="component" value="Unassembled WGS sequence"/>
</dbReference>
<sequence>MSSYNVASTGSYMQAMNPMREKLAELVLPGEAEALKIPANLLNEKIVSDARDEATKQVNDLLKNFENIEDDILLDYEMMDSEQTHLQDDDYSHYSDDESAKFFLIEEIKQECRRIHRKHSDEENDDHVQLFESIVSLLKSQESEVGLQSELFDTLGFEELDLITKIVSSKLEIIREYDQQKEALKRKSTGSNLLNNGLMTTEQIKAKVAENARRAREMPLSKDQTVTRYPHVFRSHDPGNMVSFTGKFYSLPMGSTREAYEKYEEVIIPKSEKRNSSAPNIFIPIRELDFLCQGTFRGYETLNRMQSLIYDVGYNTNENMLVCAPTGAGKTDVALLTVLHTIKQFISENENPGEESVNIDIDFDEFKIVYVAPLKALASEIVEKFTKKLAWLGIQVRELTGDMQLTKAEILATQIIVTTPEKWDVVTRKSNGDTELVEKVKLLIIDEVHLLHEDRGSVIETLVARTLRQVESSQSMIRIVGLSATLPNFVDVADFLGVNRNVGMFYFDQSFRPVPLEQQLVGVRGKAGSKQARENLDEVSFEKLMQMIREGHQVMVFVHSRKDTVKTARSYIKLIRDHSYESYFNCSTEEKYPYFEREMSKNKNKDLRELFIGGFGCHHAGMSRADRNLTEKLFLSGSIKVLVCTATLAWGVNLPAAAVIVKGTQVYDSKAGGFVDLGISDVIQIFGRAGRPQFEAHGIGILCTTADSLDHYISLLLQQHPIESKLSAKLVDNLNAEISLGTVTNVEEGVQWLGYTYLYVRMKQNPFAYGIDWKELANDPLLVQRRRDLIIEAARKLHKLQMIVFDERSSGFIPKDIGRISSDFYLLNESVEIFQPDD</sequence>
<evidence type="ECO:0000259" key="6">
    <source>
        <dbReference type="PROSITE" id="PS51194"/>
    </source>
</evidence>
<dbReference type="HOGENOM" id="CLU_000335_0_2_1"/>
<proteinExistence type="predicted"/>
<dbReference type="PROSITE" id="PS51194">
    <property type="entry name" value="HELICASE_CTER"/>
    <property type="match status" value="1"/>
</dbReference>
<evidence type="ECO:0000313" key="8">
    <source>
        <dbReference type="Proteomes" id="UP000029867"/>
    </source>
</evidence>
<reference evidence="8" key="1">
    <citation type="journal article" date="2014" name="Microb. Cell Fact.">
        <title>Exploiting Issatchenkia orientalis SD108 for succinic acid production.</title>
        <authorList>
            <person name="Xiao H."/>
            <person name="Shao Z."/>
            <person name="Jiang Y."/>
            <person name="Dole S."/>
            <person name="Zhao H."/>
        </authorList>
    </citation>
    <scope>NUCLEOTIDE SEQUENCE [LARGE SCALE GENOMIC DNA]</scope>
    <source>
        <strain evidence="8">SD108</strain>
    </source>
</reference>
<dbReference type="PANTHER" id="PTHR47961">
    <property type="entry name" value="DNA POLYMERASE THETA, PUTATIVE (AFU_ORTHOLOGUE AFUA_1G05260)-RELATED"/>
    <property type="match status" value="1"/>
</dbReference>
<dbReference type="Pfam" id="PF00270">
    <property type="entry name" value="DEAD"/>
    <property type="match status" value="1"/>
</dbReference>
<dbReference type="InterPro" id="IPR001650">
    <property type="entry name" value="Helicase_C-like"/>
</dbReference>
<dbReference type="Pfam" id="PF23445">
    <property type="entry name" value="WHD_SNRNP200"/>
    <property type="match status" value="1"/>
</dbReference>
<dbReference type="SMART" id="SM00487">
    <property type="entry name" value="DEXDc"/>
    <property type="match status" value="1"/>
</dbReference>
<dbReference type="VEuPathDB" id="FungiDB:C5L36_0B03820"/>
<dbReference type="InterPro" id="IPR036390">
    <property type="entry name" value="WH_DNA-bd_sf"/>
</dbReference>
<dbReference type="GO" id="GO:0016787">
    <property type="term" value="F:hydrolase activity"/>
    <property type="evidence" value="ECO:0007669"/>
    <property type="project" value="UniProtKB-KW"/>
</dbReference>
<evidence type="ECO:0000256" key="4">
    <source>
        <dbReference type="ARBA" id="ARBA00022840"/>
    </source>
</evidence>
<comment type="caution">
    <text evidence="7">The sequence shown here is derived from an EMBL/GenBank/DDBJ whole genome shotgun (WGS) entry which is preliminary data.</text>
</comment>
<evidence type="ECO:0000259" key="5">
    <source>
        <dbReference type="PROSITE" id="PS51192"/>
    </source>
</evidence>
<protein>
    <submittedName>
        <fullName evidence="7">Uncharacterized protein</fullName>
    </submittedName>
</protein>
<dbReference type="PANTHER" id="PTHR47961:SF13">
    <property type="entry name" value="ACTIVATING SIGNAL COINTEGRATOR 1 COMPLEX SUBUNIT 3"/>
    <property type="match status" value="1"/>
</dbReference>
<evidence type="ECO:0000313" key="7">
    <source>
        <dbReference type="EMBL" id="KGK39094.1"/>
    </source>
</evidence>
<keyword evidence="3" id="KW-0347">Helicase</keyword>
<dbReference type="eggNOG" id="KOG0952">
    <property type="taxonomic scope" value="Eukaryota"/>
</dbReference>
<dbReference type="Pfam" id="PF00271">
    <property type="entry name" value="Helicase_C"/>
    <property type="match status" value="1"/>
</dbReference>
<dbReference type="EMBL" id="JQFK01000012">
    <property type="protein sequence ID" value="KGK39094.1"/>
    <property type="molecule type" value="Genomic_DNA"/>
</dbReference>
<evidence type="ECO:0000256" key="2">
    <source>
        <dbReference type="ARBA" id="ARBA00022801"/>
    </source>
</evidence>
<dbReference type="Gene3D" id="3.40.50.300">
    <property type="entry name" value="P-loop containing nucleotide triphosphate hydrolases"/>
    <property type="match status" value="2"/>
</dbReference>
<dbReference type="FunFam" id="1.10.10.10:FF:000024">
    <property type="entry name" value="U5 small nuclear ribonucleoprotein helicase"/>
    <property type="match status" value="1"/>
</dbReference>
<dbReference type="InterPro" id="IPR014001">
    <property type="entry name" value="Helicase_ATP-bd"/>
</dbReference>
<dbReference type="GO" id="GO:0003676">
    <property type="term" value="F:nucleic acid binding"/>
    <property type="evidence" value="ECO:0007669"/>
    <property type="project" value="InterPro"/>
</dbReference>
<dbReference type="SUPFAM" id="SSF46785">
    <property type="entry name" value="Winged helix' DNA-binding domain"/>
    <property type="match status" value="1"/>
</dbReference>
<dbReference type="Gene3D" id="1.10.10.10">
    <property type="entry name" value="Winged helix-like DNA-binding domain superfamily/Winged helix DNA-binding domain"/>
    <property type="match status" value="1"/>
</dbReference>
<dbReference type="GO" id="GO:0004386">
    <property type="term" value="F:helicase activity"/>
    <property type="evidence" value="ECO:0007669"/>
    <property type="project" value="UniProtKB-KW"/>
</dbReference>
<keyword evidence="1" id="KW-0547">Nucleotide-binding</keyword>
<dbReference type="InterPro" id="IPR011545">
    <property type="entry name" value="DEAD/DEAH_box_helicase_dom"/>
</dbReference>
<dbReference type="InterPro" id="IPR050474">
    <property type="entry name" value="Hel308_SKI2-like"/>
</dbReference>
<organism evidence="7 8">
    <name type="scientific">Pichia kudriavzevii</name>
    <name type="common">Yeast</name>
    <name type="synonym">Issatchenkia orientalis</name>
    <dbReference type="NCBI Taxonomy" id="4909"/>
    <lineage>
        <taxon>Eukaryota</taxon>
        <taxon>Fungi</taxon>
        <taxon>Dikarya</taxon>
        <taxon>Ascomycota</taxon>
        <taxon>Saccharomycotina</taxon>
        <taxon>Pichiomycetes</taxon>
        <taxon>Pichiales</taxon>
        <taxon>Pichiaceae</taxon>
        <taxon>Pichia</taxon>
    </lineage>
</organism>
<keyword evidence="4" id="KW-0067">ATP-binding</keyword>
<dbReference type="PROSITE" id="PS51192">
    <property type="entry name" value="HELICASE_ATP_BIND_1"/>
    <property type="match status" value="1"/>
</dbReference>
<keyword evidence="2" id="KW-0378">Hydrolase</keyword>
<accession>A0A099P481</accession>